<feature type="region of interest" description="Disordered" evidence="1">
    <location>
        <begin position="70"/>
        <end position="98"/>
    </location>
</feature>
<proteinExistence type="evidence at transcript level"/>
<evidence type="ECO:0000256" key="1">
    <source>
        <dbReference type="SAM" id="MobiDB-lite"/>
    </source>
</evidence>
<organism evidence="2">
    <name type="scientific">Populus trichocarpa</name>
    <name type="common">Western balsam poplar</name>
    <name type="synonym">Populus balsamifera subsp. trichocarpa</name>
    <dbReference type="NCBI Taxonomy" id="3694"/>
    <lineage>
        <taxon>Eukaryota</taxon>
        <taxon>Viridiplantae</taxon>
        <taxon>Streptophyta</taxon>
        <taxon>Embryophyta</taxon>
        <taxon>Tracheophyta</taxon>
        <taxon>Spermatophyta</taxon>
        <taxon>Magnoliopsida</taxon>
        <taxon>eudicotyledons</taxon>
        <taxon>Gunneridae</taxon>
        <taxon>Pentapetalae</taxon>
        <taxon>rosids</taxon>
        <taxon>fabids</taxon>
        <taxon>Malpighiales</taxon>
        <taxon>Salicaceae</taxon>
        <taxon>Saliceae</taxon>
        <taxon>Populus</taxon>
    </lineage>
</organism>
<evidence type="ECO:0000313" key="2">
    <source>
        <dbReference type="EMBL" id="ABK95008.1"/>
    </source>
</evidence>
<dbReference type="EMBL" id="EF146970">
    <property type="protein sequence ID" value="ABK95008.1"/>
    <property type="molecule type" value="mRNA"/>
</dbReference>
<dbReference type="AlphaFoldDB" id="A9PF55"/>
<accession>A9PF55</accession>
<dbReference type="ExpressionAtlas" id="A9PF55">
    <property type="expression patterns" value="baseline and differential"/>
</dbReference>
<sequence length="98" mass="10893">MFLDCERRNFVVQKYHRDVLEQMAHPPPVYPPPPPSLLQLPPSPPVLVNEPPIQTTPETSTVKVIGAPVRKAPARRGRRSGSRRHRKVVAGAKDTDAS</sequence>
<name>A9PF55_POPTR</name>
<protein>
    <submittedName>
        <fullName evidence="2">Uncharacterized protein</fullName>
    </submittedName>
</protein>
<feature type="compositionally biased region" description="Pro residues" evidence="1">
    <location>
        <begin position="26"/>
        <end position="45"/>
    </location>
</feature>
<feature type="region of interest" description="Disordered" evidence="1">
    <location>
        <begin position="26"/>
        <end position="47"/>
    </location>
</feature>
<feature type="compositionally biased region" description="Basic residues" evidence="1">
    <location>
        <begin position="72"/>
        <end position="88"/>
    </location>
</feature>
<reference evidence="2" key="1">
    <citation type="journal article" date="2008" name="BMC Genomics">
        <title>Analysis of 4,664 high-quality sequence-finished poplar full-length cDNA clones and their utility for the discovery of genes responding to insect feeding.</title>
        <authorList>
            <person name="Ralph S.G."/>
            <person name="Chun H.J."/>
            <person name="Cooper D."/>
            <person name="Kirkpatrick R."/>
            <person name="Kolosova N."/>
            <person name="Gunter L."/>
            <person name="Tuskan G.A."/>
            <person name="Douglas C.J."/>
            <person name="Holt R.A."/>
            <person name="Jones S.J."/>
            <person name="Marra M.A."/>
            <person name="Bohlmann J."/>
        </authorList>
    </citation>
    <scope>NUCLEOTIDE SEQUENCE</scope>
    <source>
        <tissue evidence="2">Young and mature leaves</tissue>
    </source>
</reference>